<dbReference type="RefSeq" id="WP_245666234.1">
    <property type="nucleotide sequence ID" value="NZ_FLRH01000003.1"/>
</dbReference>
<name>A0A1A9B860_9ACTN</name>
<accession>A0A1A9B860</accession>
<dbReference type="AlphaFoldDB" id="A0A1A9B860"/>
<dbReference type="EMBL" id="FLRH01000003">
    <property type="protein sequence ID" value="SBT65720.1"/>
    <property type="molecule type" value="Genomic_DNA"/>
</dbReference>
<reference evidence="2" key="1">
    <citation type="submission" date="2016-06" db="EMBL/GenBank/DDBJ databases">
        <authorList>
            <person name="Varghese N."/>
            <person name="Submissions Spin"/>
        </authorList>
    </citation>
    <scope>NUCLEOTIDE SEQUENCE [LARGE SCALE GENOMIC DNA]</scope>
    <source>
        <strain evidence="2">DSM 45794</strain>
    </source>
</reference>
<sequence>MSELLLLVLDYPGRRTEARVADLGLEHAGFAVRYLLREPFVREPTAPRYAEELLAQTPVDGPCAGVLAYCMAASIAQEVASRVSAAAEPTALILFDGEPASPAAIEEQFDVTARQLAAQLGGMPPQASDASVFDPARLAGHPEDVIAAMRHTLVELGVSAVGEGDDDPYARDTAEDLADFYLDWLVHLVAANNASWPAWGGEVLHVMSRDHGFAGPWPGAATTRHVRCGVPRPELLRHPEVLPTVRAFLDSRVPSVRRRA</sequence>
<dbReference type="STRING" id="946078.GA0070622_2725"/>
<proteinExistence type="predicted"/>
<keyword evidence="2" id="KW-1185">Reference proteome</keyword>
<gene>
    <name evidence="1" type="ORF">GA0070622_2725</name>
</gene>
<dbReference type="Gene3D" id="3.40.50.1820">
    <property type="entry name" value="alpha/beta hydrolase"/>
    <property type="match status" value="1"/>
</dbReference>
<dbReference type="Proteomes" id="UP000199558">
    <property type="component" value="Unassembled WGS sequence"/>
</dbReference>
<evidence type="ECO:0000313" key="1">
    <source>
        <dbReference type="EMBL" id="SBT65720.1"/>
    </source>
</evidence>
<evidence type="ECO:0008006" key="3">
    <source>
        <dbReference type="Google" id="ProtNLM"/>
    </source>
</evidence>
<dbReference type="InterPro" id="IPR029058">
    <property type="entry name" value="AB_hydrolase_fold"/>
</dbReference>
<protein>
    <recommendedName>
        <fullName evidence="3">Thioesterase domain-containing protein</fullName>
    </recommendedName>
</protein>
<organism evidence="1 2">
    <name type="scientific">Micromonospora sediminicola</name>
    <dbReference type="NCBI Taxonomy" id="946078"/>
    <lineage>
        <taxon>Bacteria</taxon>
        <taxon>Bacillati</taxon>
        <taxon>Actinomycetota</taxon>
        <taxon>Actinomycetes</taxon>
        <taxon>Micromonosporales</taxon>
        <taxon>Micromonosporaceae</taxon>
        <taxon>Micromonospora</taxon>
    </lineage>
</organism>
<evidence type="ECO:0000313" key="2">
    <source>
        <dbReference type="Proteomes" id="UP000199558"/>
    </source>
</evidence>